<evidence type="ECO:0000256" key="1">
    <source>
        <dbReference type="SAM" id="MobiDB-lite"/>
    </source>
</evidence>
<dbReference type="PANTHER" id="PTHR42852">
    <property type="entry name" value="THIOL:DISULFIDE INTERCHANGE PROTEIN DSBE"/>
    <property type="match status" value="1"/>
</dbReference>
<dbReference type="SUPFAM" id="SSF52833">
    <property type="entry name" value="Thioredoxin-like"/>
    <property type="match status" value="1"/>
</dbReference>
<proteinExistence type="predicted"/>
<protein>
    <submittedName>
        <fullName evidence="3">Peroxiredoxin</fullName>
    </submittedName>
</protein>
<dbReference type="STRING" id="1266925.GCA_000619905_01505"/>
<dbReference type="GO" id="GO:0016491">
    <property type="term" value="F:oxidoreductase activity"/>
    <property type="evidence" value="ECO:0007669"/>
    <property type="project" value="InterPro"/>
</dbReference>
<dbReference type="InterPro" id="IPR000866">
    <property type="entry name" value="AhpC/TSA"/>
</dbReference>
<keyword evidence="4" id="KW-1185">Reference proteome</keyword>
<feature type="domain" description="Alkyl hydroperoxide reductase subunit C/ Thiol specific antioxidant" evidence="2">
    <location>
        <begin position="25"/>
        <end position="139"/>
    </location>
</feature>
<dbReference type="Pfam" id="PF00578">
    <property type="entry name" value="AhpC-TSA"/>
    <property type="match status" value="1"/>
</dbReference>
<dbReference type="InterPro" id="IPR036249">
    <property type="entry name" value="Thioredoxin-like_sf"/>
</dbReference>
<dbReference type="AlphaFoldDB" id="A0A1I5FGY2"/>
<dbReference type="InterPro" id="IPR050553">
    <property type="entry name" value="Thioredoxin_ResA/DsbE_sf"/>
</dbReference>
<dbReference type="GO" id="GO:0016209">
    <property type="term" value="F:antioxidant activity"/>
    <property type="evidence" value="ECO:0007669"/>
    <property type="project" value="InterPro"/>
</dbReference>
<dbReference type="RefSeq" id="WP_083396817.1">
    <property type="nucleotide sequence ID" value="NZ_FOVJ01000014.1"/>
</dbReference>
<dbReference type="EMBL" id="FOVJ01000014">
    <property type="protein sequence ID" value="SFO23005.1"/>
    <property type="molecule type" value="Genomic_DNA"/>
</dbReference>
<evidence type="ECO:0000313" key="3">
    <source>
        <dbReference type="EMBL" id="SFO23005.1"/>
    </source>
</evidence>
<dbReference type="Gene3D" id="3.40.30.10">
    <property type="entry name" value="Glutaredoxin"/>
    <property type="match status" value="1"/>
</dbReference>
<sequence>MVETGGIRASIAPELQTSGWLNTPHPLTLASLRGKVVVLHTFQIFCPGCVQIGIPQAQRIYQEFDPARVAVIGLHTVFEHHDVMGRDALEVFVHEYRLRFPIGIDKYEDQPQGIPLTMRAYQMQGTPTLVLIDKTGRIRLHKFGHVSDLTVGFSIGALLSEEADESAATAEAAPAGGGNPACDADGCSV</sequence>
<feature type="region of interest" description="Disordered" evidence="1">
    <location>
        <begin position="169"/>
        <end position="189"/>
    </location>
</feature>
<reference evidence="4" key="1">
    <citation type="submission" date="2016-10" db="EMBL/GenBank/DDBJ databases">
        <authorList>
            <person name="Varghese N."/>
        </authorList>
    </citation>
    <scope>NUCLEOTIDE SEQUENCE [LARGE SCALE GENOMIC DNA]</scope>
    <source>
        <strain evidence="4">Nsp8</strain>
    </source>
</reference>
<evidence type="ECO:0000313" key="4">
    <source>
        <dbReference type="Proteomes" id="UP000183107"/>
    </source>
</evidence>
<dbReference type="PANTHER" id="PTHR42852:SF13">
    <property type="entry name" value="PROTEIN DIPZ"/>
    <property type="match status" value="1"/>
</dbReference>
<evidence type="ECO:0000259" key="2">
    <source>
        <dbReference type="Pfam" id="PF00578"/>
    </source>
</evidence>
<accession>A0A1I5FGY2</accession>
<name>A0A1I5FGY2_9PROT</name>
<organism evidence="3 4">
    <name type="scientific">Nitrosospira briensis</name>
    <dbReference type="NCBI Taxonomy" id="35799"/>
    <lineage>
        <taxon>Bacteria</taxon>
        <taxon>Pseudomonadati</taxon>
        <taxon>Pseudomonadota</taxon>
        <taxon>Betaproteobacteria</taxon>
        <taxon>Nitrosomonadales</taxon>
        <taxon>Nitrosomonadaceae</taxon>
        <taxon>Nitrosospira</taxon>
    </lineage>
</organism>
<dbReference type="Proteomes" id="UP000183107">
    <property type="component" value="Unassembled WGS sequence"/>
</dbReference>
<gene>
    <name evidence="3" type="ORF">SAMN05216386_3016</name>
</gene>
<dbReference type="OrthoDB" id="9811352at2"/>